<accession>D7RTW5</accession>
<dbReference type="AlphaFoldDB" id="D7RTW5"/>
<geneLocation type="plasmid" evidence="1">
    <name>pKOX105</name>
</geneLocation>
<dbReference type="NCBIfam" id="NF041289">
    <property type="entry name" value="KorA"/>
    <property type="match status" value="1"/>
</dbReference>
<proteinExistence type="predicted"/>
<keyword evidence="1" id="KW-0614">Plasmid</keyword>
<dbReference type="EMBL" id="HM126016">
    <property type="protein sequence ID" value="ADH29571.1"/>
    <property type="molecule type" value="Genomic_DNA"/>
</dbReference>
<evidence type="ECO:0000313" key="1">
    <source>
        <dbReference type="EMBL" id="ADH29571.1"/>
    </source>
</evidence>
<reference evidence="1" key="1">
    <citation type="journal article" date="2010" name="J. Antimicrob. Chemother.">
        <title>Complete nucleotide sequence of the IncN plasmid pKOX105 encoding VIM-1, QnrS1 and SHV-12 proteins in Enterobacteriaceae from Bolzano, Italy compared with IncN plasmids encoding KPC enzymes in the USA.</title>
        <authorList>
            <person name="Carattoli A."/>
            <person name="Aschbacher R."/>
            <person name="March A."/>
            <person name="Larcher C."/>
            <person name="Livermore D.M."/>
            <person name="Woodford N."/>
        </authorList>
    </citation>
    <scope>NUCLEOTIDE SEQUENCE</scope>
    <source>
        <strain evidence="1">KOX105</strain>
        <plasmid evidence="1">pKOX105</plasmid>
    </source>
</reference>
<name>D7RTW5_KLEOX</name>
<organism evidence="1">
    <name type="scientific">Klebsiella oxytoca KOX105</name>
    <dbReference type="NCBI Taxonomy" id="795470"/>
    <lineage>
        <taxon>Bacteria</taxon>
        <taxon>Pseudomonadati</taxon>
        <taxon>Pseudomonadota</taxon>
        <taxon>Gammaproteobacteria</taxon>
        <taxon>Enterobacterales</taxon>
        <taxon>Enterobacteriaceae</taxon>
        <taxon>Klebsiella/Raoultella group</taxon>
        <taxon>Klebsiella</taxon>
    </lineage>
</organism>
<protein>
    <submittedName>
        <fullName evidence="1">KorA</fullName>
    </submittedName>
</protein>
<sequence>MRLWMERLYLVLQSQILELFEAGKVKEVTIERVSLKKWYPVFQIDDEQLGQIACSIRVNKEHELRTWADLRLLAEFLKDKCGVEECRLNLQSTEDSE</sequence>